<dbReference type="EMBL" id="JMOD01000133">
    <property type="protein sequence ID" value="KCY11761.1"/>
    <property type="molecule type" value="Genomic_DNA"/>
</dbReference>
<protein>
    <submittedName>
        <fullName evidence="1">Uncharacterized protein</fullName>
    </submittedName>
</protein>
<dbReference type="AlphaFoldDB" id="A0A062HYV0"/>
<dbReference type="PATRIC" id="fig|1310697.3.peg.3723"/>
<gene>
    <name evidence="1" type="ORF">J596_3934</name>
</gene>
<organism evidence="1 2">
    <name type="scientific">Acinetobacter baumannii 21072</name>
    <dbReference type="NCBI Taxonomy" id="1310697"/>
    <lineage>
        <taxon>Bacteria</taxon>
        <taxon>Pseudomonadati</taxon>
        <taxon>Pseudomonadota</taxon>
        <taxon>Gammaproteobacteria</taxon>
        <taxon>Moraxellales</taxon>
        <taxon>Moraxellaceae</taxon>
        <taxon>Acinetobacter</taxon>
        <taxon>Acinetobacter calcoaceticus/baumannii complex</taxon>
    </lineage>
</organism>
<dbReference type="RefSeq" id="WP_032037943.1">
    <property type="nucleotide sequence ID" value="NZ_JMOD01000133.1"/>
</dbReference>
<evidence type="ECO:0000313" key="1">
    <source>
        <dbReference type="EMBL" id="KCY11761.1"/>
    </source>
</evidence>
<name>A0A062HYV0_ACIBA</name>
<sequence length="80" mass="9395">MVNKGGKWLCVGGCLHGQWYEQSPRLIADPYNNPLREQVYEPRLLKNPISNKDETFFIFKELIKERIEFAIKEALESQPE</sequence>
<accession>A0A062HYV0</accession>
<reference evidence="1 2" key="1">
    <citation type="submission" date="2014-04" db="EMBL/GenBank/DDBJ databases">
        <title>Comparative genomics and transcriptomics to identify genetic mechanisms underlying the emergence of carbapenem resistant Acinetobacter baumannii (CRAb).</title>
        <authorList>
            <person name="Harris A.D."/>
            <person name="Johnson K.J."/>
            <person name="George J."/>
            <person name="Nadendla S."/>
            <person name="Daugherty S.C."/>
            <person name="Parankush S."/>
            <person name="Sadzewicz L."/>
            <person name="Tallon L."/>
            <person name="Sengamalay N."/>
            <person name="Hazen T.H."/>
            <person name="Rasko D.A."/>
        </authorList>
    </citation>
    <scope>NUCLEOTIDE SEQUENCE [LARGE SCALE GENOMIC DNA]</scope>
    <source>
        <strain evidence="1 2">21072</strain>
    </source>
</reference>
<comment type="caution">
    <text evidence="1">The sequence shown here is derived from an EMBL/GenBank/DDBJ whole genome shotgun (WGS) entry which is preliminary data.</text>
</comment>
<proteinExistence type="predicted"/>
<evidence type="ECO:0000313" key="2">
    <source>
        <dbReference type="Proteomes" id="UP000027327"/>
    </source>
</evidence>
<dbReference type="Proteomes" id="UP000027327">
    <property type="component" value="Unassembled WGS sequence"/>
</dbReference>